<evidence type="ECO:0000313" key="2">
    <source>
        <dbReference type="EMBL" id="CAG9321384.1"/>
    </source>
</evidence>
<sequence length="125" mass="14465">MGSSEEEIVRLQQEVEHWKSLYFQSLQRTQELEAQLGISPKEYKPPGHERPHSNRQEDHKSSQTKNKQGPKYIKKQDHQLDHIKNKLRLACSNNDKALLEEAIKEAELAGMSDIDHAKRKLASLI</sequence>
<reference evidence="2" key="1">
    <citation type="submission" date="2021-09" db="EMBL/GenBank/DDBJ databases">
        <authorList>
            <consortium name="AG Swart"/>
            <person name="Singh M."/>
            <person name="Singh A."/>
            <person name="Seah K."/>
            <person name="Emmerich C."/>
        </authorList>
    </citation>
    <scope>NUCLEOTIDE SEQUENCE</scope>
    <source>
        <strain evidence="2">ATCC30299</strain>
    </source>
</reference>
<protein>
    <submittedName>
        <fullName evidence="2">Uncharacterized protein</fullName>
    </submittedName>
</protein>
<evidence type="ECO:0000256" key="1">
    <source>
        <dbReference type="SAM" id="MobiDB-lite"/>
    </source>
</evidence>
<evidence type="ECO:0000313" key="3">
    <source>
        <dbReference type="Proteomes" id="UP001162131"/>
    </source>
</evidence>
<comment type="caution">
    <text evidence="2">The sequence shown here is derived from an EMBL/GenBank/DDBJ whole genome shotgun (WGS) entry which is preliminary data.</text>
</comment>
<feature type="compositionally biased region" description="Basic and acidic residues" evidence="1">
    <location>
        <begin position="41"/>
        <end position="61"/>
    </location>
</feature>
<name>A0AAU9J5Z9_9CILI</name>
<organism evidence="2 3">
    <name type="scientific">Blepharisma stoltei</name>
    <dbReference type="NCBI Taxonomy" id="1481888"/>
    <lineage>
        <taxon>Eukaryota</taxon>
        <taxon>Sar</taxon>
        <taxon>Alveolata</taxon>
        <taxon>Ciliophora</taxon>
        <taxon>Postciliodesmatophora</taxon>
        <taxon>Heterotrichea</taxon>
        <taxon>Heterotrichida</taxon>
        <taxon>Blepharismidae</taxon>
        <taxon>Blepharisma</taxon>
    </lineage>
</organism>
<dbReference type="EMBL" id="CAJZBQ010000028">
    <property type="protein sequence ID" value="CAG9321384.1"/>
    <property type="molecule type" value="Genomic_DNA"/>
</dbReference>
<dbReference type="Proteomes" id="UP001162131">
    <property type="component" value="Unassembled WGS sequence"/>
</dbReference>
<proteinExistence type="predicted"/>
<dbReference type="AlphaFoldDB" id="A0AAU9J5Z9"/>
<gene>
    <name evidence="2" type="ORF">BSTOLATCC_MIC28667</name>
</gene>
<keyword evidence="3" id="KW-1185">Reference proteome</keyword>
<feature type="region of interest" description="Disordered" evidence="1">
    <location>
        <begin position="34"/>
        <end position="78"/>
    </location>
</feature>
<accession>A0AAU9J5Z9</accession>